<evidence type="ECO:0000256" key="4">
    <source>
        <dbReference type="ARBA" id="ARBA00022676"/>
    </source>
</evidence>
<evidence type="ECO:0000256" key="3">
    <source>
        <dbReference type="ARBA" id="ARBA00022502"/>
    </source>
</evidence>
<keyword evidence="3" id="KW-0337">GPI-anchor biosynthesis</keyword>
<dbReference type="EMBL" id="AP019307">
    <property type="protein sequence ID" value="BBH18285.1"/>
    <property type="molecule type" value="Genomic_DNA"/>
</dbReference>
<evidence type="ECO:0000256" key="1">
    <source>
        <dbReference type="ARBA" id="ARBA00004477"/>
    </source>
</evidence>
<dbReference type="GO" id="GO:0031501">
    <property type="term" value="C:mannosyltransferase complex"/>
    <property type="evidence" value="ECO:0007669"/>
    <property type="project" value="TreeGrafter"/>
</dbReference>
<feature type="transmembrane region" description="Helical" evidence="10">
    <location>
        <begin position="242"/>
        <end position="266"/>
    </location>
</feature>
<dbReference type="GO" id="GO:0016020">
    <property type="term" value="C:membrane"/>
    <property type="evidence" value="ECO:0007669"/>
    <property type="project" value="GOC"/>
</dbReference>
<keyword evidence="9 10" id="KW-0472">Membrane</keyword>
<feature type="transmembrane region" description="Helical" evidence="10">
    <location>
        <begin position="294"/>
        <end position="319"/>
    </location>
</feature>
<dbReference type="KEGG" id="nbe:Back2_25720"/>
<evidence type="ECO:0000256" key="9">
    <source>
        <dbReference type="ARBA" id="ARBA00023136"/>
    </source>
</evidence>
<accession>A0A3G9IQF0</accession>
<evidence type="ECO:0000256" key="6">
    <source>
        <dbReference type="ARBA" id="ARBA00022692"/>
    </source>
</evidence>
<keyword evidence="12" id="KW-1185">Reference proteome</keyword>
<keyword evidence="4" id="KW-0328">Glycosyltransferase</keyword>
<evidence type="ECO:0000313" key="11">
    <source>
        <dbReference type="EMBL" id="BBH18285.1"/>
    </source>
</evidence>
<dbReference type="InterPro" id="IPR007315">
    <property type="entry name" value="PIG-V/Gpi18"/>
</dbReference>
<gene>
    <name evidence="11" type="ORF">Back2_25720</name>
</gene>
<comment type="pathway">
    <text evidence="2">Glycolipid biosynthesis; glycosylphosphatidylinositol-anchor biosynthesis.</text>
</comment>
<feature type="transmembrane region" description="Helical" evidence="10">
    <location>
        <begin position="331"/>
        <end position="349"/>
    </location>
</feature>
<organism evidence="11 12">
    <name type="scientific">Nocardioides baekrokdamisoli</name>
    <dbReference type="NCBI Taxonomy" id="1804624"/>
    <lineage>
        <taxon>Bacteria</taxon>
        <taxon>Bacillati</taxon>
        <taxon>Actinomycetota</taxon>
        <taxon>Actinomycetes</taxon>
        <taxon>Propionibacteriales</taxon>
        <taxon>Nocardioidaceae</taxon>
        <taxon>Nocardioides</taxon>
    </lineage>
</organism>
<feature type="transmembrane region" description="Helical" evidence="10">
    <location>
        <begin position="154"/>
        <end position="177"/>
    </location>
</feature>
<feature type="transmembrane region" description="Helical" evidence="10">
    <location>
        <begin position="381"/>
        <end position="398"/>
    </location>
</feature>
<proteinExistence type="predicted"/>
<sequence length="417" mass="46986">MNERLERLIVRARTPEWVNWWLPLAVFAVSRLIDAVLVLAFSHAQGAIIHGEKIEYVENNMPADPGYLGMLTNWDGQWYQSISHHGYPGYLQLDQFGHVQMNSWAFFPLFPGLTRLVMFLAAGNFALAATIVSTTCAALAMVMLFKMVRESGGLFLATITVVSLSVSPAALVFQAAYSEGPALLMIMTCLWLLRRQRYGWLLVAGIALSLARPVVGALAIVIAIHWFHRRRTDPTFTRRQQIWVGFVCGLIGLSFFLWIGICGLVLGHSNAYQLTQDAWAGWKWDQISMGWDSWLYGLVSFKLTGLIALIVLGYFVWLVRRPAAAGFGAELRLWTPIYAFYVLAATRVTPSVVRYLMLVAIPWWPVPACADWSLRERRAQIAIVLTVVVGVFLQYAWVQSCFVVSTDKFWGIFHGYP</sequence>
<keyword evidence="6 10" id="KW-0812">Transmembrane</keyword>
<dbReference type="GO" id="GO:0004376">
    <property type="term" value="F:GPI mannosyltransferase activity"/>
    <property type="evidence" value="ECO:0007669"/>
    <property type="project" value="InterPro"/>
</dbReference>
<dbReference type="GO" id="GO:0000009">
    <property type="term" value="F:alpha-1,6-mannosyltransferase activity"/>
    <property type="evidence" value="ECO:0007669"/>
    <property type="project" value="InterPro"/>
</dbReference>
<protein>
    <submittedName>
        <fullName evidence="11">Membrane protein</fullName>
    </submittedName>
</protein>
<keyword evidence="7" id="KW-0256">Endoplasmic reticulum</keyword>
<dbReference type="PANTHER" id="PTHR12468:SF2">
    <property type="entry name" value="GPI MANNOSYLTRANSFERASE 2"/>
    <property type="match status" value="1"/>
</dbReference>
<dbReference type="PANTHER" id="PTHR12468">
    <property type="entry name" value="GPI MANNOSYLTRANSFERASE 2"/>
    <property type="match status" value="1"/>
</dbReference>
<dbReference type="UniPathway" id="UPA00196"/>
<evidence type="ECO:0000256" key="8">
    <source>
        <dbReference type="ARBA" id="ARBA00022989"/>
    </source>
</evidence>
<reference evidence="11 12" key="1">
    <citation type="submission" date="2018-11" db="EMBL/GenBank/DDBJ databases">
        <title>Complete genome sequence of Nocardioides baekrokdamisoli strain KCTC 39748.</title>
        <authorList>
            <person name="Kang S.W."/>
            <person name="Lee K.C."/>
            <person name="Kim K.K."/>
            <person name="Kim J.S."/>
            <person name="Kim D.S."/>
            <person name="Ko S.H."/>
            <person name="Yang S.H."/>
            <person name="Shin Y.K."/>
            <person name="Lee J.S."/>
        </authorList>
    </citation>
    <scope>NUCLEOTIDE SEQUENCE [LARGE SCALE GENOMIC DNA]</scope>
    <source>
        <strain evidence="11 12">KCTC 39748</strain>
    </source>
</reference>
<feature type="transmembrane region" description="Helical" evidence="10">
    <location>
        <begin position="116"/>
        <end position="142"/>
    </location>
</feature>
<keyword evidence="5" id="KW-0808">Transferase</keyword>
<dbReference type="Proteomes" id="UP000271573">
    <property type="component" value="Chromosome"/>
</dbReference>
<evidence type="ECO:0000256" key="7">
    <source>
        <dbReference type="ARBA" id="ARBA00022824"/>
    </source>
</evidence>
<dbReference type="AlphaFoldDB" id="A0A3G9IQF0"/>
<dbReference type="OrthoDB" id="151635at2"/>
<evidence type="ECO:0000313" key="12">
    <source>
        <dbReference type="Proteomes" id="UP000271573"/>
    </source>
</evidence>
<feature type="transmembrane region" description="Helical" evidence="10">
    <location>
        <begin position="20"/>
        <end position="41"/>
    </location>
</feature>
<name>A0A3G9IQF0_9ACTN</name>
<keyword evidence="8 10" id="KW-1133">Transmembrane helix</keyword>
<evidence type="ECO:0000256" key="5">
    <source>
        <dbReference type="ARBA" id="ARBA00022679"/>
    </source>
</evidence>
<evidence type="ECO:0000256" key="10">
    <source>
        <dbReference type="SAM" id="Phobius"/>
    </source>
</evidence>
<comment type="subcellular location">
    <subcellularLocation>
        <location evidence="1">Endoplasmic reticulum membrane</location>
        <topology evidence="1">Multi-pass membrane protein</topology>
    </subcellularLocation>
</comment>
<feature type="transmembrane region" description="Helical" evidence="10">
    <location>
        <begin position="197"/>
        <end position="222"/>
    </location>
</feature>
<dbReference type="RefSeq" id="WP_125569610.1">
    <property type="nucleotide sequence ID" value="NZ_AP019307.1"/>
</dbReference>
<feature type="transmembrane region" description="Helical" evidence="10">
    <location>
        <begin position="355"/>
        <end position="374"/>
    </location>
</feature>
<evidence type="ECO:0000256" key="2">
    <source>
        <dbReference type="ARBA" id="ARBA00004687"/>
    </source>
</evidence>
<dbReference type="GO" id="GO:0006506">
    <property type="term" value="P:GPI anchor biosynthetic process"/>
    <property type="evidence" value="ECO:0007669"/>
    <property type="project" value="UniProtKB-UniPathway"/>
</dbReference>